<dbReference type="EMBL" id="CAJJDP010000093">
    <property type="protein sequence ID" value="CAD8188965.1"/>
    <property type="molecule type" value="Genomic_DNA"/>
</dbReference>
<accession>A0A8S1WJT0</accession>
<name>A0A8S1WJT0_PAROT</name>
<dbReference type="Proteomes" id="UP000683925">
    <property type="component" value="Unassembled WGS sequence"/>
</dbReference>
<organism evidence="1 2">
    <name type="scientific">Paramecium octaurelia</name>
    <dbReference type="NCBI Taxonomy" id="43137"/>
    <lineage>
        <taxon>Eukaryota</taxon>
        <taxon>Sar</taxon>
        <taxon>Alveolata</taxon>
        <taxon>Ciliophora</taxon>
        <taxon>Intramacronucleata</taxon>
        <taxon>Oligohymenophorea</taxon>
        <taxon>Peniculida</taxon>
        <taxon>Parameciidae</taxon>
        <taxon>Paramecium</taxon>
    </lineage>
</organism>
<evidence type="ECO:0000313" key="2">
    <source>
        <dbReference type="Proteomes" id="UP000683925"/>
    </source>
</evidence>
<keyword evidence="2" id="KW-1185">Reference proteome</keyword>
<comment type="caution">
    <text evidence="1">The sequence shown here is derived from an EMBL/GenBank/DDBJ whole genome shotgun (WGS) entry which is preliminary data.</text>
</comment>
<proteinExistence type="predicted"/>
<sequence length="61" mass="7130">MGYLPNSWFLDCLTNSSDPQNNQLCLLLQIDEHTRTAIVQNHFELSNIIRLSILFQILNRN</sequence>
<dbReference type="AlphaFoldDB" id="A0A8S1WJT0"/>
<evidence type="ECO:0000313" key="1">
    <source>
        <dbReference type="EMBL" id="CAD8188965.1"/>
    </source>
</evidence>
<gene>
    <name evidence="1" type="ORF">POCTA_138.1.T0940026</name>
</gene>
<protein>
    <submittedName>
        <fullName evidence="1">Uncharacterized protein</fullName>
    </submittedName>
</protein>
<reference evidence="1" key="1">
    <citation type="submission" date="2021-01" db="EMBL/GenBank/DDBJ databases">
        <authorList>
            <consortium name="Genoscope - CEA"/>
            <person name="William W."/>
        </authorList>
    </citation>
    <scope>NUCLEOTIDE SEQUENCE</scope>
</reference>